<comment type="caution">
    <text evidence="3">The sequence shown here is derived from an EMBL/GenBank/DDBJ whole genome shotgun (WGS) entry which is preliminary data.</text>
</comment>
<evidence type="ECO:0000256" key="2">
    <source>
        <dbReference type="PIRSR" id="PIRSR610708-1"/>
    </source>
</evidence>
<dbReference type="Gene3D" id="1.10.40.40">
    <property type="entry name" value="Deoxyribonucleotidase, domain 2"/>
    <property type="match status" value="1"/>
</dbReference>
<accession>A0A0P7ABA2</accession>
<dbReference type="SFLD" id="SFLDS00003">
    <property type="entry name" value="Haloacid_Dehalogenase"/>
    <property type="match status" value="1"/>
</dbReference>
<organism evidence="3 4">
    <name type="scientific">Croceitalea dokdonensis DOKDO 023</name>
    <dbReference type="NCBI Taxonomy" id="1300341"/>
    <lineage>
        <taxon>Bacteria</taxon>
        <taxon>Pseudomonadati</taxon>
        <taxon>Bacteroidota</taxon>
        <taxon>Flavobacteriia</taxon>
        <taxon>Flavobacteriales</taxon>
        <taxon>Flavobacteriaceae</taxon>
        <taxon>Croceitalea</taxon>
    </lineage>
</organism>
<dbReference type="Pfam" id="PF06941">
    <property type="entry name" value="NT5C"/>
    <property type="match status" value="1"/>
</dbReference>
<dbReference type="SFLD" id="SFLDG01126">
    <property type="entry name" value="C1.2:_Nucleotidase_Like"/>
    <property type="match status" value="1"/>
</dbReference>
<dbReference type="PANTHER" id="PTHR16504">
    <property type="entry name" value="5'(3')-DEOXYRIBONUCLEOTIDASE"/>
    <property type="match status" value="1"/>
</dbReference>
<evidence type="ECO:0000256" key="1">
    <source>
        <dbReference type="ARBA" id="ARBA00009589"/>
    </source>
</evidence>
<dbReference type="GO" id="GO:0009223">
    <property type="term" value="P:pyrimidine deoxyribonucleotide catabolic process"/>
    <property type="evidence" value="ECO:0007669"/>
    <property type="project" value="TreeGrafter"/>
</dbReference>
<dbReference type="PATRIC" id="fig|1300341.3.peg.808"/>
<dbReference type="Proteomes" id="UP000050280">
    <property type="component" value="Unassembled WGS sequence"/>
</dbReference>
<dbReference type="AlphaFoldDB" id="A0A0P7ABA2"/>
<reference evidence="3 4" key="1">
    <citation type="submission" date="2015-09" db="EMBL/GenBank/DDBJ databases">
        <title>Genome sequence of the marine flavobacterium Croceitalea dokdonensis DOKDO 023 that contains proton- and sodium-pumping rhodopsins.</title>
        <authorList>
            <person name="Kwon S.-K."/>
            <person name="Lee H.K."/>
            <person name="Kwak M.-J."/>
            <person name="Kim J.F."/>
        </authorList>
    </citation>
    <scope>NUCLEOTIDE SEQUENCE [LARGE SCALE GENOMIC DNA]</scope>
    <source>
        <strain evidence="3 4">DOKDO 023</strain>
    </source>
</reference>
<dbReference type="Gene3D" id="3.40.50.1000">
    <property type="entry name" value="HAD superfamily/HAD-like"/>
    <property type="match status" value="1"/>
</dbReference>
<dbReference type="InterPro" id="IPR010708">
    <property type="entry name" value="5'(3')-deoxyribonucleotidase"/>
</dbReference>
<gene>
    <name evidence="3" type="ORF">I595_3556</name>
</gene>
<dbReference type="GO" id="GO:0008253">
    <property type="term" value="F:5'-nucleotidase activity"/>
    <property type="evidence" value="ECO:0007669"/>
    <property type="project" value="InterPro"/>
</dbReference>
<dbReference type="RefSeq" id="WP_054560507.1">
    <property type="nucleotide sequence ID" value="NZ_LDJX01000010.1"/>
</dbReference>
<sequence length="173" mass="20342">MTIFVDMDEVIADTYQGHIDLYNQEFNGNFTKADCDGKDFWQVVPQQHIESVRSHARRKGYYINLKVIEHSQEVLKQLSEKHQVFIASAAMQFPNSLIEKSDWLDKYFPFIPWQNRILCGEKYILNGDVLIDDRSYHLRKFPKRGILFTSPHNTKTDGLERANSWLDIADKFL</sequence>
<dbReference type="EMBL" id="LDJX01000010">
    <property type="protein sequence ID" value="KPM30395.1"/>
    <property type="molecule type" value="Genomic_DNA"/>
</dbReference>
<protein>
    <submittedName>
        <fullName evidence="3">5'(3')-deoxyribonucleotidase</fullName>
    </submittedName>
</protein>
<keyword evidence="4" id="KW-1185">Reference proteome</keyword>
<comment type="similarity">
    <text evidence="1">Belongs to the 5'(3')-deoxyribonucleotidase family.</text>
</comment>
<dbReference type="InterPro" id="IPR036412">
    <property type="entry name" value="HAD-like_sf"/>
</dbReference>
<dbReference type="OrthoDB" id="278110at2"/>
<evidence type="ECO:0000313" key="3">
    <source>
        <dbReference type="EMBL" id="KPM30395.1"/>
    </source>
</evidence>
<dbReference type="InterPro" id="IPR023214">
    <property type="entry name" value="HAD_sf"/>
</dbReference>
<proteinExistence type="inferred from homology"/>
<name>A0A0P7ABA2_9FLAO</name>
<dbReference type="STRING" id="1300341.I595_3556"/>
<dbReference type="SFLD" id="SFLDG01146">
    <property type="entry name" value="C1.2.2"/>
    <property type="match status" value="1"/>
</dbReference>
<feature type="active site" description="Nucleophile" evidence="2">
    <location>
        <position position="6"/>
    </location>
</feature>
<feature type="active site" description="Proton donor" evidence="2">
    <location>
        <position position="8"/>
    </location>
</feature>
<dbReference type="SUPFAM" id="SSF56784">
    <property type="entry name" value="HAD-like"/>
    <property type="match status" value="1"/>
</dbReference>
<dbReference type="PANTHER" id="PTHR16504:SF4">
    <property type="entry name" value="5'(3')-DEOXYRIBONUCLEOTIDASE"/>
    <property type="match status" value="1"/>
</dbReference>
<evidence type="ECO:0000313" key="4">
    <source>
        <dbReference type="Proteomes" id="UP000050280"/>
    </source>
</evidence>